<evidence type="ECO:0000256" key="7">
    <source>
        <dbReference type="ARBA" id="ARBA00023328"/>
    </source>
</evidence>
<evidence type="ECO:0000256" key="4">
    <source>
        <dbReference type="ARBA" id="ARBA00016380"/>
    </source>
</evidence>
<dbReference type="InterPro" id="IPR025204">
    <property type="entry name" value="CENP-L"/>
</dbReference>
<dbReference type="PANTHER" id="PTHR31740">
    <property type="entry name" value="CENTROMERE PROTEIN L"/>
    <property type="match status" value="1"/>
</dbReference>
<evidence type="ECO:0000256" key="6">
    <source>
        <dbReference type="ARBA" id="ARBA00023242"/>
    </source>
</evidence>
<dbReference type="PANTHER" id="PTHR31740:SF2">
    <property type="entry name" value="CENTROMERE PROTEIN L"/>
    <property type="match status" value="1"/>
</dbReference>
<dbReference type="GO" id="GO:0000775">
    <property type="term" value="C:chromosome, centromeric region"/>
    <property type="evidence" value="ECO:0007669"/>
    <property type="project" value="UniProtKB-SubCell"/>
</dbReference>
<organism evidence="8 9">
    <name type="scientific">Dinoponera quadriceps</name>
    <name type="common">South American ant</name>
    <dbReference type="NCBI Taxonomy" id="609295"/>
    <lineage>
        <taxon>Eukaryota</taxon>
        <taxon>Metazoa</taxon>
        <taxon>Ecdysozoa</taxon>
        <taxon>Arthropoda</taxon>
        <taxon>Hexapoda</taxon>
        <taxon>Insecta</taxon>
        <taxon>Pterygota</taxon>
        <taxon>Neoptera</taxon>
        <taxon>Endopterygota</taxon>
        <taxon>Hymenoptera</taxon>
        <taxon>Apocrita</taxon>
        <taxon>Aculeata</taxon>
        <taxon>Formicoidea</taxon>
        <taxon>Formicidae</taxon>
        <taxon>Ponerinae</taxon>
        <taxon>Ponerini</taxon>
        <taxon>Dinoponera</taxon>
    </lineage>
</organism>
<keyword evidence="8" id="KW-1185">Reference proteome</keyword>
<name>A0A6P3WQM7_DINQU</name>
<protein>
    <recommendedName>
        <fullName evidence="4">Centromere protein L</fullName>
    </recommendedName>
</protein>
<evidence type="ECO:0000256" key="2">
    <source>
        <dbReference type="ARBA" id="ARBA00004584"/>
    </source>
</evidence>
<proteinExistence type="inferred from homology"/>
<keyword evidence="7" id="KW-0137">Centromere</keyword>
<dbReference type="GeneID" id="106741033"/>
<sequence>MNRTAVSESRTDRLLMLTPRTPRTRERQRFDLTALLGEEEEIDISGLSDLIGQTWNIYATSALFGFQRDDVSLKLYSKKLREEIARHLSHEDLTYDANFSIVENIIPRSNHENYSAIKIQVTAKSSGNEEAKLIYKGILLSWRMAQHIEPDLKNSTRLPLLLCRGTCSCMNAVHNVINHMFDCLVMALPVNEDDLNWLIPIIIISVNKDEQPTVSGEIHMEYTVPELPATDTIRVKFDASELRKILTNIIDQNNITVNTILDRKHVELFHEVLRMQMLTIGGLHLGLCTLHRINLPGITITGNRMKIMNVDIANRILLYLYEKAYDTFHMIHINV</sequence>
<evidence type="ECO:0000313" key="9">
    <source>
        <dbReference type="RefSeq" id="XP_014468079.1"/>
    </source>
</evidence>
<dbReference type="KEGG" id="dqu:106741033"/>
<evidence type="ECO:0000256" key="1">
    <source>
        <dbReference type="ARBA" id="ARBA00004123"/>
    </source>
</evidence>
<accession>A0A6P3WQM7</accession>
<dbReference type="Pfam" id="PF13092">
    <property type="entry name" value="CENP-L"/>
    <property type="match status" value="1"/>
</dbReference>
<dbReference type="AlphaFoldDB" id="A0A6P3WQM7"/>
<gene>
    <name evidence="9" type="primary">LOC106741033</name>
</gene>
<dbReference type="RefSeq" id="XP_014468079.1">
    <property type="nucleotide sequence ID" value="XM_014612593.1"/>
</dbReference>
<reference evidence="9" key="1">
    <citation type="submission" date="2025-08" db="UniProtKB">
        <authorList>
            <consortium name="RefSeq"/>
        </authorList>
    </citation>
    <scope>IDENTIFICATION</scope>
</reference>
<keyword evidence="6" id="KW-0539">Nucleus</keyword>
<dbReference type="GO" id="GO:0005634">
    <property type="term" value="C:nucleus"/>
    <property type="evidence" value="ECO:0007669"/>
    <property type="project" value="UniProtKB-SubCell"/>
</dbReference>
<evidence type="ECO:0000256" key="3">
    <source>
        <dbReference type="ARBA" id="ARBA00011060"/>
    </source>
</evidence>
<dbReference type="OrthoDB" id="6336727at2759"/>
<evidence type="ECO:0000313" key="8">
    <source>
        <dbReference type="Proteomes" id="UP000515204"/>
    </source>
</evidence>
<dbReference type="Proteomes" id="UP000515204">
    <property type="component" value="Unplaced"/>
</dbReference>
<keyword evidence="5" id="KW-0158">Chromosome</keyword>
<comment type="similarity">
    <text evidence="3">Belongs to the CENP-L/IML3 family.</text>
</comment>
<evidence type="ECO:0000256" key="5">
    <source>
        <dbReference type="ARBA" id="ARBA00022454"/>
    </source>
</evidence>
<comment type="subcellular location">
    <subcellularLocation>
        <location evidence="2">Chromosome</location>
        <location evidence="2">Centromere</location>
    </subcellularLocation>
    <subcellularLocation>
        <location evidence="1">Nucleus</location>
    </subcellularLocation>
</comment>